<gene>
    <name evidence="2" type="ordered locus">MSMEG_4131</name>
</gene>
<feature type="region of interest" description="Disordered" evidence="1">
    <location>
        <begin position="1"/>
        <end position="38"/>
    </location>
</feature>
<dbReference type="AlphaFoldDB" id="A0QZS4"/>
<dbReference type="Proteomes" id="UP000000757">
    <property type="component" value="Chromosome"/>
</dbReference>
<feature type="compositionally biased region" description="Basic and acidic residues" evidence="1">
    <location>
        <begin position="1"/>
        <end position="11"/>
    </location>
</feature>
<sequence length="38" mass="4170">MPNRSDRHNQPKYESAQIRASISSAGTALDPQQSVDRG</sequence>
<dbReference type="KEGG" id="msm:MSMEG_4131"/>
<protein>
    <submittedName>
        <fullName evidence="2">Uncharacterized protein</fullName>
    </submittedName>
</protein>
<organism evidence="2 3">
    <name type="scientific">Mycolicibacterium smegmatis (strain ATCC 700084 / mc(2)155)</name>
    <name type="common">Mycobacterium smegmatis</name>
    <dbReference type="NCBI Taxonomy" id="246196"/>
    <lineage>
        <taxon>Bacteria</taxon>
        <taxon>Bacillati</taxon>
        <taxon>Actinomycetota</taxon>
        <taxon>Actinomycetes</taxon>
        <taxon>Mycobacteriales</taxon>
        <taxon>Mycobacteriaceae</taxon>
        <taxon>Mycolicibacterium</taxon>
    </lineage>
</organism>
<evidence type="ECO:0000256" key="1">
    <source>
        <dbReference type="SAM" id="MobiDB-lite"/>
    </source>
</evidence>
<dbReference type="EMBL" id="CP000480">
    <property type="protein sequence ID" value="ABK70941.1"/>
    <property type="molecule type" value="Genomic_DNA"/>
</dbReference>
<name>A0QZS4_MYCS2</name>
<evidence type="ECO:0000313" key="2">
    <source>
        <dbReference type="EMBL" id="ABK70941.1"/>
    </source>
</evidence>
<evidence type="ECO:0000313" key="3">
    <source>
        <dbReference type="Proteomes" id="UP000000757"/>
    </source>
</evidence>
<reference evidence="2 3" key="1">
    <citation type="submission" date="2006-10" db="EMBL/GenBank/DDBJ databases">
        <authorList>
            <person name="Fleischmann R.D."/>
            <person name="Dodson R.J."/>
            <person name="Haft D.H."/>
            <person name="Merkel J.S."/>
            <person name="Nelson W.C."/>
            <person name="Fraser C.M."/>
        </authorList>
    </citation>
    <scope>NUCLEOTIDE SEQUENCE [LARGE SCALE GENOMIC DNA]</scope>
    <source>
        <strain evidence="3">ATCC 700084 / mc(2)155</strain>
    </source>
</reference>
<dbReference type="STRING" id="246196.MSMEG_4131"/>
<keyword evidence="3" id="KW-1185">Reference proteome</keyword>
<feature type="compositionally biased region" description="Polar residues" evidence="1">
    <location>
        <begin position="18"/>
        <end position="38"/>
    </location>
</feature>
<proteinExistence type="predicted"/>
<accession>A0QZS4</accession>